<accession>A0A8C7MVG9</accession>
<sequence>MLVKIWYHSLKELSDNYERMVNPEKALEDSKTPLFKEEPMSDVDFPVSEEPKVDLGSGEQTLPMGMLGAPQRESVWQWRVKSSPLWHLSQMVPQDSEEGQVSGQRVLGASCSRRGSPMSTMSEADSMVSSPKGVVSDGSNSSPDSLMGTSAVFNQRPRKSMKKM</sequence>
<feature type="compositionally biased region" description="Polar residues" evidence="1">
    <location>
        <begin position="117"/>
        <end position="129"/>
    </location>
</feature>
<organism evidence="2 3">
    <name type="scientific">Oncorhynchus kisutch</name>
    <name type="common">Coho salmon</name>
    <name type="synonym">Salmo kisutch</name>
    <dbReference type="NCBI Taxonomy" id="8019"/>
    <lineage>
        <taxon>Eukaryota</taxon>
        <taxon>Metazoa</taxon>
        <taxon>Chordata</taxon>
        <taxon>Craniata</taxon>
        <taxon>Vertebrata</taxon>
        <taxon>Euteleostomi</taxon>
        <taxon>Actinopterygii</taxon>
        <taxon>Neopterygii</taxon>
        <taxon>Teleostei</taxon>
        <taxon>Protacanthopterygii</taxon>
        <taxon>Salmoniformes</taxon>
        <taxon>Salmonidae</taxon>
        <taxon>Salmoninae</taxon>
        <taxon>Oncorhynchus</taxon>
    </lineage>
</organism>
<proteinExistence type="predicted"/>
<feature type="region of interest" description="Disordered" evidence="1">
    <location>
        <begin position="93"/>
        <end position="164"/>
    </location>
</feature>
<dbReference type="PANTHER" id="PTHR28598">
    <property type="entry name" value="STAGA COMPLEX 65 SUBUNIT GAMMA"/>
    <property type="match status" value="1"/>
</dbReference>
<dbReference type="GeneTree" id="ENSGT00950000185973"/>
<keyword evidence="3" id="KW-1185">Reference proteome</keyword>
<dbReference type="AlphaFoldDB" id="A0A8C7MVG9"/>
<evidence type="ECO:0000313" key="3">
    <source>
        <dbReference type="Proteomes" id="UP000694557"/>
    </source>
</evidence>
<evidence type="ECO:0000313" key="2">
    <source>
        <dbReference type="Ensembl" id="ENSOKIP00005081377.1"/>
    </source>
</evidence>
<dbReference type="GO" id="GO:0000124">
    <property type="term" value="C:SAGA complex"/>
    <property type="evidence" value="ECO:0007669"/>
    <property type="project" value="InterPro"/>
</dbReference>
<dbReference type="GO" id="GO:0003713">
    <property type="term" value="F:transcription coactivator activity"/>
    <property type="evidence" value="ECO:0007669"/>
    <property type="project" value="TreeGrafter"/>
</dbReference>
<protein>
    <submittedName>
        <fullName evidence="2">Uncharacterized protein</fullName>
    </submittedName>
</protein>
<feature type="compositionally biased region" description="Basic and acidic residues" evidence="1">
    <location>
        <begin position="28"/>
        <end position="39"/>
    </location>
</feature>
<reference evidence="2" key="2">
    <citation type="submission" date="2025-09" db="UniProtKB">
        <authorList>
            <consortium name="Ensembl"/>
        </authorList>
    </citation>
    <scope>IDENTIFICATION</scope>
</reference>
<dbReference type="PANTHER" id="PTHR28598:SF1">
    <property type="entry name" value="STAGA COMPLEX 65 SUBUNIT GAMMA"/>
    <property type="match status" value="1"/>
</dbReference>
<dbReference type="Proteomes" id="UP000694557">
    <property type="component" value="Unassembled WGS sequence"/>
</dbReference>
<name>A0A8C7MVG9_ONCKI</name>
<feature type="compositionally biased region" description="Polar residues" evidence="1">
    <location>
        <begin position="137"/>
        <end position="153"/>
    </location>
</feature>
<dbReference type="InterPro" id="IPR039460">
    <property type="entry name" value="SUPT7L/Spt7"/>
</dbReference>
<dbReference type="Ensembl" id="ENSOKIT00005086778.1">
    <property type="protein sequence ID" value="ENSOKIP00005081377.1"/>
    <property type="gene ID" value="ENSOKIG00005035178.1"/>
</dbReference>
<reference evidence="2" key="1">
    <citation type="submission" date="2025-08" db="UniProtKB">
        <authorList>
            <consortium name="Ensembl"/>
        </authorList>
    </citation>
    <scope>IDENTIFICATION</scope>
</reference>
<feature type="region of interest" description="Disordered" evidence="1">
    <location>
        <begin position="28"/>
        <end position="65"/>
    </location>
</feature>
<evidence type="ECO:0000256" key="1">
    <source>
        <dbReference type="SAM" id="MobiDB-lite"/>
    </source>
</evidence>